<evidence type="ECO:0000313" key="21">
    <source>
        <dbReference type="Proteomes" id="UP000239899"/>
    </source>
</evidence>
<feature type="coiled-coil region" evidence="17">
    <location>
        <begin position="917"/>
        <end position="944"/>
    </location>
</feature>
<dbReference type="InterPro" id="IPR007081">
    <property type="entry name" value="RNA_pol_Rpb1_5"/>
</dbReference>
<comment type="similarity">
    <text evidence="2">Belongs to the RNA polymerase beta' chain family. RpoC1 subfamily.</text>
</comment>
<dbReference type="InterPro" id="IPR006592">
    <property type="entry name" value="RNA_pol_N"/>
</dbReference>
<dbReference type="Gene3D" id="1.10.274.100">
    <property type="entry name" value="RNA polymerase Rpb1, domain 3"/>
    <property type="match status" value="1"/>
</dbReference>
<keyword evidence="3 16" id="KW-0240">DNA-directed RNA polymerase</keyword>
<evidence type="ECO:0000256" key="5">
    <source>
        <dbReference type="ARBA" id="ARBA00022640"/>
    </source>
</evidence>
<dbReference type="CDD" id="cd02584">
    <property type="entry name" value="RNAP_II_Rpb1_C"/>
    <property type="match status" value="1"/>
</dbReference>
<keyword evidence="8" id="KW-0479">Metal-binding</keyword>
<evidence type="ECO:0000256" key="3">
    <source>
        <dbReference type="ARBA" id="ARBA00022478"/>
    </source>
</evidence>
<dbReference type="Pfam" id="PF05000">
    <property type="entry name" value="RNA_pol_Rpb1_4"/>
    <property type="match status" value="1"/>
</dbReference>
<keyword evidence="21" id="KW-1185">Reference proteome</keyword>
<dbReference type="FunFam" id="3.30.1360.140:FF:000001">
    <property type="entry name" value="DNA-directed RNA polymerase subunit"/>
    <property type="match status" value="1"/>
</dbReference>
<keyword evidence="4" id="KW-0597">Phosphoprotein</keyword>
<dbReference type="Gene3D" id="1.10.132.30">
    <property type="match status" value="1"/>
</dbReference>
<dbReference type="InterPro" id="IPR007075">
    <property type="entry name" value="RNA_pol_Rpb1_6"/>
</dbReference>
<keyword evidence="9" id="KW-0677">Repeat</keyword>
<keyword evidence="11" id="KW-0460">Magnesium</keyword>
<dbReference type="InterPro" id="IPR007066">
    <property type="entry name" value="RNA_pol_Rpb1_3"/>
</dbReference>
<dbReference type="CDD" id="cd02733">
    <property type="entry name" value="RNAP_II_RPB1_N"/>
    <property type="match status" value="1"/>
</dbReference>
<dbReference type="PROSITE" id="PS00115">
    <property type="entry name" value="RNA_POL_II_REPEAT"/>
    <property type="match status" value="3"/>
</dbReference>
<comment type="function">
    <text evidence="16">DNA-dependent RNA polymerase catalyzes the transcription of DNA into RNA using the four ribonucleoside triphosphates as substrates.</text>
</comment>
<evidence type="ECO:0000256" key="14">
    <source>
        <dbReference type="ARBA" id="ARBA00023242"/>
    </source>
</evidence>
<keyword evidence="6 16" id="KW-0808">Transferase</keyword>
<evidence type="ECO:0000256" key="2">
    <source>
        <dbReference type="ARBA" id="ARBA00007207"/>
    </source>
</evidence>
<dbReference type="PANTHER" id="PTHR19376:SF37">
    <property type="entry name" value="DNA-DIRECTED RNA POLYMERASE II SUBUNIT RPB1"/>
    <property type="match status" value="1"/>
</dbReference>
<evidence type="ECO:0000256" key="9">
    <source>
        <dbReference type="ARBA" id="ARBA00022737"/>
    </source>
</evidence>
<evidence type="ECO:0000256" key="18">
    <source>
        <dbReference type="SAM" id="MobiDB-lite"/>
    </source>
</evidence>
<gene>
    <name evidence="20" type="ORF">C2E21_4049</name>
</gene>
<dbReference type="InterPro" id="IPR045867">
    <property type="entry name" value="DNA-dir_RpoC_beta_prime"/>
</dbReference>
<dbReference type="EMBL" id="LHPG02000007">
    <property type="protein sequence ID" value="PRW57000.1"/>
    <property type="molecule type" value="Genomic_DNA"/>
</dbReference>
<dbReference type="FunFam" id="1.10.132.30:FF:000001">
    <property type="entry name" value="DNA-directed RNA polymerase subunit"/>
    <property type="match status" value="1"/>
</dbReference>
<dbReference type="OrthoDB" id="270392at2759"/>
<dbReference type="Gene3D" id="3.30.1360.140">
    <property type="match status" value="1"/>
</dbReference>
<keyword evidence="7 16" id="KW-0548">Nucleotidyltransferase</keyword>
<sequence>MADRFSYSSAPQRKVKALQFGVLDAEFLRRYSVAKIETSQTYEKGRPKLGGLSDPRMGTMDRALKCTTDGNGVLDCPGYFGHIELAKPMFHVHFLKTVVKALRCVSYHNSKIMVLPEDPKYKAAMKVRNPERRLRAFTSVCQSKRTCEHTGGPQPTYRLEHGTLKIMAEFPKPKDDDDEAMAAMEAVERKQEITPEKALEILRRISDDDCRVLGFDPRFCRPDFLILSVLPVPPPPVRPSVQMDSSSRSEDDLTHQLGEIVKANNRLRKQEESGAPQHIIAEFALLLQMHITGYIDNSLPGLPQAKQRSGRPIKSICQRLKGKEGRVRGNLMGKRVDFSARTVITGDPNLALDELGVPWGIALNLTFPETVTPHNIERMRQLVENGPHPPPGQTGARYIVRDDGTRMDLRYLRTDRDRYLQPGYKVERHMVNGDVVIFNRQPSLHKMSMMGHRVRILPYSTFRLNLSVTSPYNADFDGDEMNMHLAQSHEVRAEIKEIMAVPQNIVSPQANKPVMGIVQDALLGCRLFTKRDTFIEKDLLMNILMWLEDWDGTVPMPAVLKPRPLWTGKQVISMFLPRVNLERRAAWYKDGEPEAMSPVDAQVVIQDGQVLAGTLCKKTLGAAPGGLVHLTWMEYGPEAARALLSQIQFTVNHWLLQHGFSIGIGDLIADPRTMAIINDIMEKAKQDVKKLIEKVQTNDLEQQPGRTIMESFENQVNQVLNKARDDAGNMAQQSLRDTNNVVRMVTAGSKGSFINISQMIACVGQQNVEGKRIPFGFNQRTLPHFTKDDYGPESRGFVENSYLRGLTPQEFFFHAMGGREGLIDTAVKTASTGYIQRRLVKAMEDLMVRYDGTVRNAVGEVMQFLYGEDGMEGTAIEGQRMEFLRFNRRKFAEVYRYDLDRPGWSPDWLAPEVLDQLRTDHEARQALEAEVQQLEEDQRVLQTEVLRSGDTGCNLPVNLKRLIENAQRKFGCKPHRRGPTDLDPLDVVRRIQELCAKLQVVEGQDPLSREAQRNATLLFHTLLRSTLASKRVCSEFKLSRAAWHWLTGEVETRFMNAMAAPGEVVGTVAAQSIGEPTTQMTLNTFHFAGVSAKNVTLGVPRLTEIINIAKNIKTPSLTVYLLGEAARDKEAAKAVQCSLEYTTLRRVTQATEIYYDPDPKTTIIEEDREWVEGYFDLNEGDVDVSRMSPWLLRIEMARDMMVDKKLLLSEVAERINSEFEDELHCLFNDDNADKLILRIRLMTDEPGKNDEGGGEAEDEVFLKKIESSMLTQVKLQGIEGIRKVFLREAKRTRLDSGSGGFVTDNEWVLDTEGVNLLEVMCHPDVDFTRTVSNDIIEMLQTLGIEAARNALLKELRGVIEFDGSYVNYRHLAALVDSMTSRGYFMAITRHGINRAETGPLHQASFEETNDILFRASIYSERDIMAGVSENILMGQLCPVGTGAFSLMLDEDKLADAIELDYALVEDQGWGFGGVGMTPGRTPGRSPSYNLRMSPSQMASPAAMSPFNDNIMFSPIGEGGIMFSPGPATSPGYSPTSPGYSPTSPGYSPTSPGYSPTSPGYRPAYSPTSPAYSPTSPAYSPTSPAYSPTSPAYSPQYSPTSPQYSPTSPQYSPTSPQYSPTSPQYSPTSPQYSPTSPQYSPTSPQYSPTSPQYSPTSPQYSPTSPQYSPTDAGAAAAAGAPPLPGGVSPALSGDAPSGVEYSPSAPNLSPPPQQGPSGSGGA</sequence>
<feature type="region of interest" description="Disordered" evidence="18">
    <location>
        <begin position="1522"/>
        <end position="1721"/>
    </location>
</feature>
<keyword evidence="17" id="KW-0175">Coiled coil</keyword>
<dbReference type="InterPro" id="IPR000684">
    <property type="entry name" value="RNA_pol_II_repeat_euk"/>
</dbReference>
<evidence type="ECO:0000256" key="12">
    <source>
        <dbReference type="ARBA" id="ARBA00023125"/>
    </source>
</evidence>
<evidence type="ECO:0000256" key="10">
    <source>
        <dbReference type="ARBA" id="ARBA00022833"/>
    </source>
</evidence>
<dbReference type="Gene3D" id="6.20.50.80">
    <property type="match status" value="1"/>
</dbReference>
<dbReference type="InterPro" id="IPR038120">
    <property type="entry name" value="Rpb1_funnel_sf"/>
</dbReference>
<comment type="caution">
    <text evidence="20">The sequence shown here is derived from an EMBL/GenBank/DDBJ whole genome shotgun (WGS) entry which is preliminary data.</text>
</comment>
<dbReference type="NCBIfam" id="NF006336">
    <property type="entry name" value="PRK08566.1"/>
    <property type="match status" value="1"/>
</dbReference>
<keyword evidence="14" id="KW-0539">Nucleus</keyword>
<evidence type="ECO:0000256" key="15">
    <source>
        <dbReference type="ARBA" id="ARBA00048552"/>
    </source>
</evidence>
<feature type="domain" description="RNA polymerase N-terminal" evidence="19">
    <location>
        <begin position="223"/>
        <end position="529"/>
    </location>
</feature>
<reference evidence="20 21" key="1">
    <citation type="journal article" date="2018" name="Plant J.">
        <title>Genome sequences of Chlorella sorokiniana UTEX 1602 and Micractinium conductrix SAG 241.80: implications to maltose excretion by a green alga.</title>
        <authorList>
            <person name="Arriola M.B."/>
            <person name="Velmurugan N."/>
            <person name="Zhang Y."/>
            <person name="Plunkett M.H."/>
            <person name="Hondzo H."/>
            <person name="Barney B.M."/>
        </authorList>
    </citation>
    <scope>NUCLEOTIDE SEQUENCE [LARGE SCALE GENOMIC DNA]</scope>
    <source>
        <strain evidence="21">UTEX 1602</strain>
    </source>
</reference>
<protein>
    <recommendedName>
        <fullName evidence="16">DNA-directed RNA polymerase subunit</fullName>
        <ecNumber evidence="16">2.7.7.6</ecNumber>
    </recommendedName>
</protein>
<evidence type="ECO:0000256" key="16">
    <source>
        <dbReference type="RuleBase" id="RU004279"/>
    </source>
</evidence>
<evidence type="ECO:0000256" key="1">
    <source>
        <dbReference type="ARBA" id="ARBA00004123"/>
    </source>
</evidence>
<dbReference type="InterPro" id="IPR038593">
    <property type="entry name" value="RNA_pol_Rpb1_7_sf"/>
</dbReference>
<dbReference type="InterPro" id="IPR000722">
    <property type="entry name" value="RNA_pol_asu"/>
</dbReference>
<keyword evidence="5" id="KW-0934">Plastid</keyword>
<dbReference type="GO" id="GO:0003899">
    <property type="term" value="F:DNA-directed RNA polymerase activity"/>
    <property type="evidence" value="ECO:0007669"/>
    <property type="project" value="UniProtKB-EC"/>
</dbReference>
<comment type="subcellular location">
    <subcellularLocation>
        <location evidence="1">Nucleus</location>
    </subcellularLocation>
</comment>
<dbReference type="Gene3D" id="3.30.1490.180">
    <property type="entry name" value="RNA polymerase ii"/>
    <property type="match status" value="1"/>
</dbReference>
<evidence type="ECO:0000256" key="8">
    <source>
        <dbReference type="ARBA" id="ARBA00022723"/>
    </source>
</evidence>
<dbReference type="GO" id="GO:0003677">
    <property type="term" value="F:DNA binding"/>
    <property type="evidence" value="ECO:0007669"/>
    <property type="project" value="UniProtKB-KW"/>
</dbReference>
<dbReference type="Gene3D" id="1.10.150.390">
    <property type="match status" value="1"/>
</dbReference>
<dbReference type="Pfam" id="PF04998">
    <property type="entry name" value="RNA_pol_Rpb1_5"/>
    <property type="match status" value="1"/>
</dbReference>
<dbReference type="STRING" id="3076.A0A2P6TSF6"/>
<dbReference type="InterPro" id="IPR042102">
    <property type="entry name" value="RNA_pol_Rpb1_3_sf"/>
</dbReference>
<dbReference type="Gene3D" id="6.10.250.2940">
    <property type="match status" value="1"/>
</dbReference>
<dbReference type="InterPro" id="IPR007080">
    <property type="entry name" value="RNA_pol_Rpb1_1"/>
</dbReference>
<dbReference type="Proteomes" id="UP000239899">
    <property type="component" value="Unassembled WGS sequence"/>
</dbReference>
<name>A0A2P6TSF6_CHLSO</name>
<evidence type="ECO:0000256" key="4">
    <source>
        <dbReference type="ARBA" id="ARBA00022553"/>
    </source>
</evidence>
<dbReference type="SUPFAM" id="SSF64484">
    <property type="entry name" value="beta and beta-prime subunits of DNA dependent RNA-polymerase"/>
    <property type="match status" value="1"/>
</dbReference>
<feature type="coiled-coil region" evidence="17">
    <location>
        <begin position="674"/>
        <end position="701"/>
    </location>
</feature>
<dbReference type="Pfam" id="PF04992">
    <property type="entry name" value="RNA_pol_Rpb1_6"/>
    <property type="match status" value="1"/>
</dbReference>
<evidence type="ECO:0000256" key="17">
    <source>
        <dbReference type="SAM" id="Coils"/>
    </source>
</evidence>
<evidence type="ECO:0000256" key="6">
    <source>
        <dbReference type="ARBA" id="ARBA00022679"/>
    </source>
</evidence>
<evidence type="ECO:0000259" key="19">
    <source>
        <dbReference type="SMART" id="SM00663"/>
    </source>
</evidence>
<dbReference type="Gene3D" id="2.40.40.20">
    <property type="match status" value="1"/>
</dbReference>
<dbReference type="InterPro" id="IPR044893">
    <property type="entry name" value="RNA_pol_Rpb1_clamp_domain"/>
</dbReference>
<comment type="catalytic activity">
    <reaction evidence="15 16">
        <text>RNA(n) + a ribonucleoside 5'-triphosphate = RNA(n+1) + diphosphate</text>
        <dbReference type="Rhea" id="RHEA:21248"/>
        <dbReference type="Rhea" id="RHEA-COMP:14527"/>
        <dbReference type="Rhea" id="RHEA-COMP:17342"/>
        <dbReference type="ChEBI" id="CHEBI:33019"/>
        <dbReference type="ChEBI" id="CHEBI:61557"/>
        <dbReference type="ChEBI" id="CHEBI:140395"/>
        <dbReference type="EC" id="2.7.7.6"/>
    </reaction>
</comment>
<evidence type="ECO:0000256" key="11">
    <source>
        <dbReference type="ARBA" id="ARBA00022842"/>
    </source>
</evidence>
<keyword evidence="13 16" id="KW-0804">Transcription</keyword>
<organism evidence="20 21">
    <name type="scientific">Chlorella sorokiniana</name>
    <name type="common">Freshwater green alga</name>
    <dbReference type="NCBI Taxonomy" id="3076"/>
    <lineage>
        <taxon>Eukaryota</taxon>
        <taxon>Viridiplantae</taxon>
        <taxon>Chlorophyta</taxon>
        <taxon>core chlorophytes</taxon>
        <taxon>Trebouxiophyceae</taxon>
        <taxon>Chlorellales</taxon>
        <taxon>Chlorellaceae</taxon>
        <taxon>Chlorella clade</taxon>
        <taxon>Chlorella</taxon>
    </lineage>
</organism>
<dbReference type="Pfam" id="PF04983">
    <property type="entry name" value="RNA_pol_Rpb1_3"/>
    <property type="match status" value="1"/>
</dbReference>
<dbReference type="Gene3D" id="4.10.860.120">
    <property type="entry name" value="RNA polymerase II, clamp domain"/>
    <property type="match status" value="1"/>
</dbReference>
<dbReference type="FunFam" id="2.40.40.20:FF:000019">
    <property type="entry name" value="DNA-directed RNA polymerase II subunit RPB1"/>
    <property type="match status" value="1"/>
</dbReference>
<dbReference type="Pfam" id="PF04997">
    <property type="entry name" value="RNA_pol_Rpb1_1"/>
    <property type="match status" value="1"/>
</dbReference>
<dbReference type="Pfam" id="PF00623">
    <property type="entry name" value="RNA_pol_Rpb1_2"/>
    <property type="match status" value="1"/>
</dbReference>
<dbReference type="InterPro" id="IPR007073">
    <property type="entry name" value="RNA_pol_Rpb1_7"/>
</dbReference>
<dbReference type="FunFam" id="4.10.860.120:FF:000003">
    <property type="entry name" value="DNA-directed RNA polymerase subunit"/>
    <property type="match status" value="1"/>
</dbReference>
<keyword evidence="10" id="KW-0862">Zinc</keyword>
<proteinExistence type="inferred from homology"/>
<feature type="compositionally biased region" description="Low complexity" evidence="18">
    <location>
        <begin position="1523"/>
        <end position="1692"/>
    </location>
</feature>
<accession>A0A2P6TSF6</accession>
<evidence type="ECO:0000313" key="20">
    <source>
        <dbReference type="EMBL" id="PRW57000.1"/>
    </source>
</evidence>
<dbReference type="SMART" id="SM00663">
    <property type="entry name" value="RPOLA_N"/>
    <property type="match status" value="1"/>
</dbReference>
<evidence type="ECO:0000256" key="7">
    <source>
        <dbReference type="ARBA" id="ARBA00022695"/>
    </source>
</evidence>
<dbReference type="GO" id="GO:0046872">
    <property type="term" value="F:metal ion binding"/>
    <property type="evidence" value="ECO:0007669"/>
    <property type="project" value="UniProtKB-KW"/>
</dbReference>
<dbReference type="GO" id="GO:0005665">
    <property type="term" value="C:RNA polymerase II, core complex"/>
    <property type="evidence" value="ECO:0007669"/>
    <property type="project" value="TreeGrafter"/>
</dbReference>
<dbReference type="FunFam" id="1.10.274.100:FF:000001">
    <property type="entry name" value="DNA-directed RNA polymerase subunit"/>
    <property type="match status" value="1"/>
</dbReference>
<dbReference type="EC" id="2.7.7.6" evidence="16"/>
<dbReference type="GO" id="GO:0006366">
    <property type="term" value="P:transcription by RNA polymerase II"/>
    <property type="evidence" value="ECO:0007669"/>
    <property type="project" value="InterPro"/>
</dbReference>
<dbReference type="PANTHER" id="PTHR19376">
    <property type="entry name" value="DNA-DIRECTED RNA POLYMERASE"/>
    <property type="match status" value="1"/>
</dbReference>
<keyword evidence="12" id="KW-0238">DNA-binding</keyword>
<evidence type="ECO:0000256" key="13">
    <source>
        <dbReference type="ARBA" id="ARBA00023163"/>
    </source>
</evidence>
<dbReference type="Pfam" id="PF05001">
    <property type="entry name" value="RNA_pol_Rpb1_R"/>
    <property type="match status" value="9"/>
</dbReference>
<dbReference type="Pfam" id="PF04990">
    <property type="entry name" value="RNA_pol_Rpb1_7"/>
    <property type="match status" value="1"/>
</dbReference>
<dbReference type="InterPro" id="IPR007083">
    <property type="entry name" value="RNA_pol_Rpb1_4"/>
</dbReference>